<organism evidence="2 3">
    <name type="scientific">Chiayiivirga flava</name>
    <dbReference type="NCBI Taxonomy" id="659595"/>
    <lineage>
        <taxon>Bacteria</taxon>
        <taxon>Pseudomonadati</taxon>
        <taxon>Pseudomonadota</taxon>
        <taxon>Gammaproteobacteria</taxon>
        <taxon>Lysobacterales</taxon>
        <taxon>Lysobacteraceae</taxon>
        <taxon>Chiayiivirga</taxon>
    </lineage>
</organism>
<keyword evidence="1" id="KW-1133">Transmembrane helix</keyword>
<name>A0A7W8D6L9_9GAMM</name>
<comment type="caution">
    <text evidence="2">The sequence shown here is derived from an EMBL/GenBank/DDBJ whole genome shotgun (WGS) entry which is preliminary data.</text>
</comment>
<evidence type="ECO:0000313" key="2">
    <source>
        <dbReference type="EMBL" id="MBB5208873.1"/>
    </source>
</evidence>
<dbReference type="InterPro" id="IPR018643">
    <property type="entry name" value="DUF2069_membrane"/>
</dbReference>
<dbReference type="RefSeq" id="WP_183961421.1">
    <property type="nucleotide sequence ID" value="NZ_JACHHP010000004.1"/>
</dbReference>
<protein>
    <submittedName>
        <fullName evidence="2">Putative membrane protein</fullName>
    </submittedName>
</protein>
<feature type="transmembrane region" description="Helical" evidence="1">
    <location>
        <begin position="58"/>
        <end position="75"/>
    </location>
</feature>
<gene>
    <name evidence="2" type="ORF">HNQ52_002423</name>
</gene>
<dbReference type="AlphaFoldDB" id="A0A7W8D6L9"/>
<evidence type="ECO:0000256" key="1">
    <source>
        <dbReference type="SAM" id="Phobius"/>
    </source>
</evidence>
<sequence length="116" mass="12449">MTPRHLAAAAVVALFALSWLWYLRLAPPLTLPPWLAAGAHALLMLPAVLLLAARRRSALFWGSVGALFAFCHGVMEAWSAPAARVPALVEIALSLAIIFGASWDGVRNRLAKKRGV</sequence>
<dbReference type="EMBL" id="JACHHP010000004">
    <property type="protein sequence ID" value="MBB5208873.1"/>
    <property type="molecule type" value="Genomic_DNA"/>
</dbReference>
<dbReference type="Proteomes" id="UP000521199">
    <property type="component" value="Unassembled WGS sequence"/>
</dbReference>
<feature type="transmembrane region" description="Helical" evidence="1">
    <location>
        <begin position="35"/>
        <end position="53"/>
    </location>
</feature>
<keyword evidence="1" id="KW-0472">Membrane</keyword>
<keyword evidence="3" id="KW-1185">Reference proteome</keyword>
<accession>A0A7W8D6L9</accession>
<reference evidence="2 3" key="1">
    <citation type="submission" date="2020-08" db="EMBL/GenBank/DDBJ databases">
        <title>Genomic Encyclopedia of Type Strains, Phase IV (KMG-IV): sequencing the most valuable type-strain genomes for metagenomic binning, comparative biology and taxonomic classification.</title>
        <authorList>
            <person name="Goeker M."/>
        </authorList>
    </citation>
    <scope>NUCLEOTIDE SEQUENCE [LARGE SCALE GENOMIC DNA]</scope>
    <source>
        <strain evidence="2 3">DSM 24163</strain>
    </source>
</reference>
<proteinExistence type="predicted"/>
<feature type="transmembrane region" description="Helical" evidence="1">
    <location>
        <begin position="87"/>
        <end position="106"/>
    </location>
</feature>
<evidence type="ECO:0000313" key="3">
    <source>
        <dbReference type="Proteomes" id="UP000521199"/>
    </source>
</evidence>
<dbReference type="Pfam" id="PF09842">
    <property type="entry name" value="DUF2069"/>
    <property type="match status" value="1"/>
</dbReference>
<keyword evidence="1" id="KW-0812">Transmembrane</keyword>